<evidence type="ECO:0000313" key="2">
    <source>
        <dbReference type="WBParaSite" id="JU765_v2.g15421.t1"/>
    </source>
</evidence>
<organism evidence="1 2">
    <name type="scientific">Panagrolaimus sp. JU765</name>
    <dbReference type="NCBI Taxonomy" id="591449"/>
    <lineage>
        <taxon>Eukaryota</taxon>
        <taxon>Metazoa</taxon>
        <taxon>Ecdysozoa</taxon>
        <taxon>Nematoda</taxon>
        <taxon>Chromadorea</taxon>
        <taxon>Rhabditida</taxon>
        <taxon>Tylenchina</taxon>
        <taxon>Panagrolaimomorpha</taxon>
        <taxon>Panagrolaimoidea</taxon>
        <taxon>Panagrolaimidae</taxon>
        <taxon>Panagrolaimus</taxon>
    </lineage>
</organism>
<name>A0AC34QDW2_9BILA</name>
<sequence length="505" mass="56653">MEMTINHGNHLQHHYSTNSNSGIVYQNRNNYSTIKYEPIESISSCENQNVISEFISNTQHQMTHDSPKSFFDYEFFDSPESLSNARMNGVIHSVSQGGGTDPAGLNNIPRPSRSSDDQSSNGDETVNGIKLADKRQIKGRSNNIDRKRPYPCNKCPSKFGSKMELEEHQNSHTGQKPFECEVCNSRFNRRSTLWNHKRIHSDAKPFQCSVCNMQFKWKNSLKCHKEMHVRKNETTVAVDNEIKQLTYATAAKRRLLIMQAICNSETDQSFGQNDLRTNHQHHNSSIFGMDDPSKMLSGSLLDIKDSLSLQSPVNNGTSSIFPFFKPIINVNVNVDLNHLNSLNDNPHLRHSGLPTINHFSLSSSQSGSIDYSSNHDSTNGNHFHLHHPSSTATSTSSTSSSSNGHHRHLNTDMSYQQAIDHSLLLNTSQHGNDYMNAFDYMMPSAINGSNNYANVDLPLSALAGNNDHLTDHGLISPNTSRMMLYHGIEHHPNCMNSQMSAGQLR</sequence>
<proteinExistence type="predicted"/>
<accession>A0AC34QDW2</accession>
<evidence type="ECO:0000313" key="1">
    <source>
        <dbReference type="Proteomes" id="UP000887576"/>
    </source>
</evidence>
<dbReference type="Proteomes" id="UP000887576">
    <property type="component" value="Unplaced"/>
</dbReference>
<dbReference type="WBParaSite" id="JU765_v2.g15421.t1">
    <property type="protein sequence ID" value="JU765_v2.g15421.t1"/>
    <property type="gene ID" value="JU765_v2.g15421"/>
</dbReference>
<protein>
    <submittedName>
        <fullName evidence="2">C2H2-type domain-containing protein</fullName>
    </submittedName>
</protein>
<reference evidence="2" key="1">
    <citation type="submission" date="2022-11" db="UniProtKB">
        <authorList>
            <consortium name="WormBaseParasite"/>
        </authorList>
    </citation>
    <scope>IDENTIFICATION</scope>
</reference>